<dbReference type="KEGG" id="ckh:LVJ77_10345"/>
<name>A0A8T9MVX2_9NEIS</name>
<keyword evidence="2" id="KW-1185">Reference proteome</keyword>
<proteinExistence type="predicted"/>
<sequence length="74" mass="8080">MSIYRCPHCKHLGEHTAPAGAGHCARCGGETKLYDAVHFINQILARYTAALRELDVLREASADGVPPRKIAITH</sequence>
<reference evidence="1" key="1">
    <citation type="journal article" date="2022" name="Res Sq">
        <title>Evolution of multicellular longitudinally dividing oral cavity symbionts (Neisseriaceae).</title>
        <authorList>
            <person name="Nyongesa S."/>
            <person name="Weber P."/>
            <person name="Bernet E."/>
            <person name="Pullido F."/>
            <person name="Nieckarz M."/>
            <person name="Delaby M."/>
            <person name="Nieves C."/>
            <person name="Viehboeck T."/>
            <person name="Krause N."/>
            <person name="Rivera-Millot A."/>
            <person name="Nakamura A."/>
            <person name="Vischer N."/>
            <person name="VanNieuwenhze M."/>
            <person name="Brun Y."/>
            <person name="Cava F."/>
            <person name="Bulgheresi S."/>
            <person name="Veyrier F."/>
        </authorList>
    </citation>
    <scope>NUCLEOTIDE SEQUENCE</scope>
    <source>
        <strain evidence="1">17694</strain>
    </source>
</reference>
<dbReference type="RefSeq" id="WP_051255691.1">
    <property type="nucleotide sequence ID" value="NZ_CP091521.1"/>
</dbReference>
<dbReference type="Proteomes" id="UP000831534">
    <property type="component" value="Chromosome"/>
</dbReference>
<protein>
    <submittedName>
        <fullName evidence="1">Uncharacterized protein</fullName>
    </submittedName>
</protein>
<gene>
    <name evidence="1" type="ORF">LVJ77_10345</name>
</gene>
<evidence type="ECO:0000313" key="1">
    <source>
        <dbReference type="EMBL" id="UOP04616.1"/>
    </source>
</evidence>
<evidence type="ECO:0000313" key="2">
    <source>
        <dbReference type="Proteomes" id="UP000831534"/>
    </source>
</evidence>
<dbReference type="AlphaFoldDB" id="A0A8T9MVX2"/>
<organism evidence="1 2">
    <name type="scientific">Conchiformibius kuhniae</name>
    <dbReference type="NCBI Taxonomy" id="211502"/>
    <lineage>
        <taxon>Bacteria</taxon>
        <taxon>Pseudomonadati</taxon>
        <taxon>Pseudomonadota</taxon>
        <taxon>Betaproteobacteria</taxon>
        <taxon>Neisseriales</taxon>
        <taxon>Neisseriaceae</taxon>
        <taxon>Conchiformibius</taxon>
    </lineage>
</organism>
<accession>A0A8T9MVX2</accession>
<reference evidence="1" key="2">
    <citation type="submission" date="2024-09" db="EMBL/GenBank/DDBJ databases">
        <authorList>
            <person name="Veyrier F.J."/>
        </authorList>
    </citation>
    <scope>NUCLEOTIDE SEQUENCE</scope>
    <source>
        <strain evidence="1">17694</strain>
    </source>
</reference>
<dbReference type="EMBL" id="CP091521">
    <property type="protein sequence ID" value="UOP04616.1"/>
    <property type="molecule type" value="Genomic_DNA"/>
</dbReference>